<comment type="function">
    <text evidence="7">Regulatory subunit of the dolichol-phosphate mannose (DPM) synthase complex; essential for the ER localization.</text>
</comment>
<dbReference type="STRING" id="329046.A0A1Y2CZZ3"/>
<proteinExistence type="inferred from homology"/>
<organism evidence="8 9">
    <name type="scientific">Rhizoclosmatium globosum</name>
    <dbReference type="NCBI Taxonomy" id="329046"/>
    <lineage>
        <taxon>Eukaryota</taxon>
        <taxon>Fungi</taxon>
        <taxon>Fungi incertae sedis</taxon>
        <taxon>Chytridiomycota</taxon>
        <taxon>Chytridiomycota incertae sedis</taxon>
        <taxon>Chytridiomycetes</taxon>
        <taxon>Chytridiales</taxon>
        <taxon>Chytriomycetaceae</taxon>
        <taxon>Rhizoclosmatium</taxon>
    </lineage>
</organism>
<keyword evidence="9" id="KW-1185">Reference proteome</keyword>
<keyword evidence="3 7" id="KW-0812">Transmembrane</keyword>
<dbReference type="OrthoDB" id="311279at2759"/>
<dbReference type="PANTHER" id="PTHR15039">
    <property type="entry name" value="DOLICHOL PHOSPHATE-MANNOSE BIOSYNTHESIS REGULATORY PROTEIN"/>
    <property type="match status" value="1"/>
</dbReference>
<dbReference type="PANTHER" id="PTHR15039:SF11">
    <property type="entry name" value="DOLICHOL PHOSPHATE-MANNOSE BIOSYNTHESIS REGULATORY PROTEIN"/>
    <property type="match status" value="1"/>
</dbReference>
<protein>
    <recommendedName>
        <fullName evidence="7">Dolichol phosphate-mannose biosynthesis regulatory protein</fullName>
    </recommendedName>
</protein>
<sequence>SDRLVGSALLLISVVVFVYYTTWALILPLLDESNSIHSFFPDRVWAVRLPVILLVAGGSLIAAFVASVLNKSKKKK</sequence>
<comment type="subunit">
    <text evidence="7">Component of the dolichol-phosphate mannose (DPM) synthase complex.</text>
</comment>
<evidence type="ECO:0000256" key="3">
    <source>
        <dbReference type="ARBA" id="ARBA00022692"/>
    </source>
</evidence>
<dbReference type="Proteomes" id="UP000193642">
    <property type="component" value="Unassembled WGS sequence"/>
</dbReference>
<keyword evidence="5 7" id="KW-1133">Transmembrane helix</keyword>
<dbReference type="GO" id="GO:0033185">
    <property type="term" value="C:dolichol-phosphate-mannose synthase complex"/>
    <property type="evidence" value="ECO:0007669"/>
    <property type="project" value="TreeGrafter"/>
</dbReference>
<evidence type="ECO:0000256" key="5">
    <source>
        <dbReference type="ARBA" id="ARBA00022989"/>
    </source>
</evidence>
<dbReference type="EMBL" id="MCGO01000004">
    <property type="protein sequence ID" value="ORY51925.1"/>
    <property type="molecule type" value="Genomic_DNA"/>
</dbReference>
<evidence type="ECO:0000256" key="2">
    <source>
        <dbReference type="ARBA" id="ARBA00005478"/>
    </source>
</evidence>
<reference evidence="8 9" key="1">
    <citation type="submission" date="2016-07" db="EMBL/GenBank/DDBJ databases">
        <title>Pervasive Adenine N6-methylation of Active Genes in Fungi.</title>
        <authorList>
            <consortium name="DOE Joint Genome Institute"/>
            <person name="Mondo S.J."/>
            <person name="Dannebaum R.O."/>
            <person name="Kuo R.C."/>
            <person name="Labutti K."/>
            <person name="Haridas S."/>
            <person name="Kuo A."/>
            <person name="Salamov A."/>
            <person name="Ahrendt S.R."/>
            <person name="Lipzen A."/>
            <person name="Sullivan W."/>
            <person name="Andreopoulos W.B."/>
            <person name="Clum A."/>
            <person name="Lindquist E."/>
            <person name="Daum C."/>
            <person name="Ramamoorthy G.K."/>
            <person name="Gryganskyi A."/>
            <person name="Culley D."/>
            <person name="Magnuson J.K."/>
            <person name="James T.Y."/>
            <person name="O'Malley M.A."/>
            <person name="Stajich J.E."/>
            <person name="Spatafora J.W."/>
            <person name="Visel A."/>
            <person name="Grigoriev I.V."/>
        </authorList>
    </citation>
    <scope>NUCLEOTIDE SEQUENCE [LARGE SCALE GENOMIC DNA]</scope>
    <source>
        <strain evidence="8 9">JEL800</strain>
    </source>
</reference>
<comment type="subcellular location">
    <subcellularLocation>
        <location evidence="1 7">Endoplasmic reticulum membrane</location>
        <topology evidence="1 7">Multi-pass membrane protein</topology>
    </subcellularLocation>
</comment>
<evidence type="ECO:0000313" key="8">
    <source>
        <dbReference type="EMBL" id="ORY51925.1"/>
    </source>
</evidence>
<feature type="transmembrane region" description="Helical" evidence="7">
    <location>
        <begin position="7"/>
        <end position="29"/>
    </location>
</feature>
<dbReference type="UniPathway" id="UPA00378"/>
<dbReference type="InterPro" id="IPR009914">
    <property type="entry name" value="DPM2"/>
</dbReference>
<dbReference type="GO" id="GO:0005789">
    <property type="term" value="C:endoplasmic reticulum membrane"/>
    <property type="evidence" value="ECO:0007669"/>
    <property type="project" value="UniProtKB-SubCell"/>
</dbReference>
<accession>A0A1Y2CZZ3</accession>
<comment type="pathway">
    <text evidence="7">Protein modification; protein glycosylation.</text>
</comment>
<evidence type="ECO:0000256" key="6">
    <source>
        <dbReference type="ARBA" id="ARBA00023136"/>
    </source>
</evidence>
<evidence type="ECO:0000256" key="1">
    <source>
        <dbReference type="ARBA" id="ARBA00004477"/>
    </source>
</evidence>
<dbReference type="Pfam" id="PF07297">
    <property type="entry name" value="DPM2"/>
    <property type="match status" value="1"/>
</dbReference>
<dbReference type="AlphaFoldDB" id="A0A1Y2CZZ3"/>
<keyword evidence="6 7" id="KW-0472">Membrane</keyword>
<evidence type="ECO:0000256" key="4">
    <source>
        <dbReference type="ARBA" id="ARBA00022824"/>
    </source>
</evidence>
<comment type="similarity">
    <text evidence="2 7">Belongs to the DPM2 family.</text>
</comment>
<dbReference type="GO" id="GO:0006506">
    <property type="term" value="P:GPI anchor biosynthetic process"/>
    <property type="evidence" value="ECO:0007669"/>
    <property type="project" value="TreeGrafter"/>
</dbReference>
<feature type="transmembrane region" description="Helical" evidence="7">
    <location>
        <begin position="49"/>
        <end position="69"/>
    </location>
</feature>
<comment type="caution">
    <text evidence="8">The sequence shown here is derived from an EMBL/GenBank/DDBJ whole genome shotgun (WGS) entry which is preliminary data.</text>
</comment>
<dbReference type="GO" id="GO:0030234">
    <property type="term" value="F:enzyme regulator activity"/>
    <property type="evidence" value="ECO:0007669"/>
    <property type="project" value="UniProtKB-UniRule"/>
</dbReference>
<evidence type="ECO:0000313" key="9">
    <source>
        <dbReference type="Proteomes" id="UP000193642"/>
    </source>
</evidence>
<dbReference type="GO" id="GO:0180047">
    <property type="term" value="P:dolichol phosphate mannose biosynthetic process"/>
    <property type="evidence" value="ECO:0007669"/>
    <property type="project" value="InterPro"/>
</dbReference>
<feature type="non-terminal residue" evidence="8">
    <location>
        <position position="1"/>
    </location>
</feature>
<evidence type="ECO:0000256" key="7">
    <source>
        <dbReference type="RuleBase" id="RU365084"/>
    </source>
</evidence>
<keyword evidence="4 7" id="KW-0256">Endoplasmic reticulum</keyword>
<gene>
    <name evidence="8" type="ORF">BCR33DRAFT_655753</name>
</gene>
<name>A0A1Y2CZZ3_9FUNG</name>